<dbReference type="STRING" id="7222.B4JXW1"/>
<feature type="short sequence motif" description="Q motif" evidence="8">
    <location>
        <begin position="7"/>
        <end position="35"/>
    </location>
</feature>
<dbReference type="Proteomes" id="UP000001070">
    <property type="component" value="Unassembled WGS sequence"/>
</dbReference>
<dbReference type="GO" id="GO:0010468">
    <property type="term" value="P:regulation of gene expression"/>
    <property type="evidence" value="ECO:0007669"/>
    <property type="project" value="UniProtKB-ARBA"/>
</dbReference>
<evidence type="ECO:0000256" key="9">
    <source>
        <dbReference type="RuleBase" id="RU000492"/>
    </source>
</evidence>
<evidence type="ECO:0000256" key="8">
    <source>
        <dbReference type="PROSITE-ProRule" id="PRU00552"/>
    </source>
</evidence>
<dbReference type="InterPro" id="IPR001650">
    <property type="entry name" value="Helicase_C-like"/>
</dbReference>
<keyword evidence="3 9" id="KW-0347">Helicase</keyword>
<dbReference type="FunFam" id="3.40.50.300:FF:001022">
    <property type="entry name" value="RNA helicase"/>
    <property type="match status" value="1"/>
</dbReference>
<dbReference type="Pfam" id="PF00270">
    <property type="entry name" value="DEAD"/>
    <property type="match status" value="1"/>
</dbReference>
<evidence type="ECO:0000256" key="6">
    <source>
        <dbReference type="ARBA" id="ARBA00038002"/>
    </source>
</evidence>
<dbReference type="InterPro" id="IPR014014">
    <property type="entry name" value="RNA_helicase_DEAD_Q_motif"/>
</dbReference>
<dbReference type="SMART" id="SM00490">
    <property type="entry name" value="HELICc"/>
    <property type="match status" value="1"/>
</dbReference>
<evidence type="ECO:0000259" key="13">
    <source>
        <dbReference type="PROSITE" id="PS51194"/>
    </source>
</evidence>
<evidence type="ECO:0000259" key="12">
    <source>
        <dbReference type="PROSITE" id="PS51192"/>
    </source>
</evidence>
<feature type="domain" description="Helicase ATP-binding" evidence="12">
    <location>
        <begin position="38"/>
        <end position="225"/>
    </location>
</feature>
<evidence type="ECO:0000256" key="5">
    <source>
        <dbReference type="ARBA" id="ARBA00022884"/>
    </source>
</evidence>
<evidence type="ECO:0000256" key="7">
    <source>
        <dbReference type="ARBA" id="ARBA00047984"/>
    </source>
</evidence>
<dbReference type="Pfam" id="PF00271">
    <property type="entry name" value="Helicase_C"/>
    <property type="match status" value="1"/>
</dbReference>
<dbReference type="InterPro" id="IPR014001">
    <property type="entry name" value="Helicase_ATP-bd"/>
</dbReference>
<evidence type="ECO:0000256" key="3">
    <source>
        <dbReference type="ARBA" id="ARBA00022806"/>
    </source>
</evidence>
<dbReference type="PhylomeDB" id="B4JXW1"/>
<comment type="domain">
    <text evidence="10">The Q motif is unique to and characteristic of the DEAD box family of RNA helicases and controls ATP binding and hydrolysis.</text>
</comment>
<dbReference type="InterPro" id="IPR011545">
    <property type="entry name" value="DEAD/DEAH_box_helicase_dom"/>
</dbReference>
<organism evidence="16">
    <name type="scientific">Drosophila grimshawi</name>
    <name type="common">Hawaiian fruit fly</name>
    <name type="synonym">Idiomyia grimshawi</name>
    <dbReference type="NCBI Taxonomy" id="7222"/>
    <lineage>
        <taxon>Eukaryota</taxon>
        <taxon>Metazoa</taxon>
        <taxon>Ecdysozoa</taxon>
        <taxon>Arthropoda</taxon>
        <taxon>Hexapoda</taxon>
        <taxon>Insecta</taxon>
        <taxon>Pterygota</taxon>
        <taxon>Neoptera</taxon>
        <taxon>Endopterygota</taxon>
        <taxon>Diptera</taxon>
        <taxon>Brachycera</taxon>
        <taxon>Muscomorpha</taxon>
        <taxon>Ephydroidea</taxon>
        <taxon>Drosophilidae</taxon>
        <taxon>Drosophila</taxon>
        <taxon>Hawaiian Drosophila</taxon>
    </lineage>
</organism>
<dbReference type="Gene3D" id="3.40.50.300">
    <property type="entry name" value="P-loop containing nucleotide triphosphate hydrolases"/>
    <property type="match status" value="2"/>
</dbReference>
<evidence type="ECO:0000313" key="16">
    <source>
        <dbReference type="Proteomes" id="UP000001070"/>
    </source>
</evidence>
<dbReference type="OrthoDB" id="7396459at2759"/>
<comment type="similarity">
    <text evidence="6">Belongs to the DEAD box helicase family. DDX55/SPB4 subfamily.</text>
</comment>
<comment type="catalytic activity">
    <reaction evidence="7 10">
        <text>ATP + H2O = ADP + phosphate + H(+)</text>
        <dbReference type="Rhea" id="RHEA:13065"/>
        <dbReference type="ChEBI" id="CHEBI:15377"/>
        <dbReference type="ChEBI" id="CHEBI:15378"/>
        <dbReference type="ChEBI" id="CHEBI:30616"/>
        <dbReference type="ChEBI" id="CHEBI:43474"/>
        <dbReference type="ChEBI" id="CHEBI:456216"/>
        <dbReference type="EC" id="3.6.4.13"/>
    </reaction>
</comment>
<dbReference type="CDD" id="cd17960">
    <property type="entry name" value="DEADc_DDX55"/>
    <property type="match status" value="1"/>
</dbReference>
<evidence type="ECO:0000256" key="2">
    <source>
        <dbReference type="ARBA" id="ARBA00022801"/>
    </source>
</evidence>
<dbReference type="FunFam" id="3.40.50.300:FF:000877">
    <property type="entry name" value="RNA helicase"/>
    <property type="match status" value="1"/>
</dbReference>
<dbReference type="SMR" id="B4JXW1"/>
<feature type="compositionally biased region" description="Basic and acidic residues" evidence="11">
    <location>
        <begin position="562"/>
        <end position="573"/>
    </location>
</feature>
<dbReference type="InterPro" id="IPR000629">
    <property type="entry name" value="RNA-helicase_DEAD-box_CS"/>
</dbReference>
<dbReference type="PROSITE" id="PS51194">
    <property type="entry name" value="HELICASE_CTER"/>
    <property type="match status" value="1"/>
</dbReference>
<dbReference type="Pfam" id="PF13959">
    <property type="entry name" value="CTE_SPB4"/>
    <property type="match status" value="1"/>
</dbReference>
<gene>
    <name evidence="15" type="primary">Dgri\GH14140</name>
    <name evidence="15" type="ORF">Dgri_GH14140</name>
</gene>
<dbReference type="CDD" id="cd18787">
    <property type="entry name" value="SF2_C_DEAD"/>
    <property type="match status" value="1"/>
</dbReference>
<evidence type="ECO:0000259" key="14">
    <source>
        <dbReference type="PROSITE" id="PS51195"/>
    </source>
</evidence>
<feature type="compositionally biased region" description="Basic residues" evidence="11">
    <location>
        <begin position="548"/>
        <end position="561"/>
    </location>
</feature>
<dbReference type="eggNOG" id="KOG0345">
    <property type="taxonomic scope" value="Eukaryota"/>
</dbReference>
<evidence type="ECO:0000256" key="4">
    <source>
        <dbReference type="ARBA" id="ARBA00022840"/>
    </source>
</evidence>
<dbReference type="PROSITE" id="PS00039">
    <property type="entry name" value="DEAD_ATP_HELICASE"/>
    <property type="match status" value="1"/>
</dbReference>
<proteinExistence type="inferred from homology"/>
<feature type="domain" description="DEAD-box RNA helicase Q" evidence="14">
    <location>
        <begin position="7"/>
        <end position="35"/>
    </location>
</feature>
<dbReference type="SUPFAM" id="SSF52540">
    <property type="entry name" value="P-loop containing nucleoside triphosphate hydrolases"/>
    <property type="match status" value="1"/>
</dbReference>
<dbReference type="OMA" id="AYKEHEC"/>
<evidence type="ECO:0000256" key="1">
    <source>
        <dbReference type="ARBA" id="ARBA00022741"/>
    </source>
</evidence>
<protein>
    <recommendedName>
        <fullName evidence="10">ATP-dependent RNA helicase</fullName>
        <ecNumber evidence="10">3.6.4.13</ecNumber>
    </recommendedName>
</protein>
<evidence type="ECO:0000256" key="10">
    <source>
        <dbReference type="RuleBase" id="RU365068"/>
    </source>
</evidence>
<keyword evidence="2 9" id="KW-0378">Hydrolase</keyword>
<dbReference type="GO" id="GO:0003723">
    <property type="term" value="F:RNA binding"/>
    <property type="evidence" value="ECO:0007669"/>
    <property type="project" value="UniProtKB-UniRule"/>
</dbReference>
<dbReference type="EMBL" id="CH916377">
    <property type="protein sequence ID" value="EDV90523.1"/>
    <property type="molecule type" value="Genomic_DNA"/>
</dbReference>
<feature type="compositionally biased region" description="Basic and acidic residues" evidence="11">
    <location>
        <begin position="529"/>
        <end position="547"/>
    </location>
</feature>
<dbReference type="AlphaFoldDB" id="B4JXW1"/>
<dbReference type="PANTHER" id="PTHR24031">
    <property type="entry name" value="RNA HELICASE"/>
    <property type="match status" value="1"/>
</dbReference>
<dbReference type="PROSITE" id="PS51192">
    <property type="entry name" value="HELICASE_ATP_BIND_1"/>
    <property type="match status" value="1"/>
</dbReference>
<keyword evidence="16" id="KW-1185">Reference proteome</keyword>
<feature type="region of interest" description="Disordered" evidence="11">
    <location>
        <begin position="515"/>
        <end position="585"/>
    </location>
</feature>
<dbReference type="GO" id="GO:0016887">
    <property type="term" value="F:ATP hydrolysis activity"/>
    <property type="evidence" value="ECO:0007669"/>
    <property type="project" value="RHEA"/>
</dbReference>
<keyword evidence="1 9" id="KW-0547">Nucleotide-binding</keyword>
<comment type="function">
    <text evidence="10">RNA helicase.</text>
</comment>
<evidence type="ECO:0000256" key="11">
    <source>
        <dbReference type="SAM" id="MobiDB-lite"/>
    </source>
</evidence>
<reference evidence="15 16" key="1">
    <citation type="journal article" date="2007" name="Nature">
        <title>Evolution of genes and genomes on the Drosophila phylogeny.</title>
        <authorList>
            <consortium name="Drosophila 12 Genomes Consortium"/>
            <person name="Clark A.G."/>
            <person name="Eisen M.B."/>
            <person name="Smith D.R."/>
            <person name="Bergman C.M."/>
            <person name="Oliver B."/>
            <person name="Markow T.A."/>
            <person name="Kaufman T.C."/>
            <person name="Kellis M."/>
            <person name="Gelbart W."/>
            <person name="Iyer V.N."/>
            <person name="Pollard D.A."/>
            <person name="Sackton T.B."/>
            <person name="Larracuente A.M."/>
            <person name="Singh N.D."/>
            <person name="Abad J.P."/>
            <person name="Abt D.N."/>
            <person name="Adryan B."/>
            <person name="Aguade M."/>
            <person name="Akashi H."/>
            <person name="Anderson W.W."/>
            <person name="Aquadro C.F."/>
            <person name="Ardell D.H."/>
            <person name="Arguello R."/>
            <person name="Artieri C.G."/>
            <person name="Barbash D.A."/>
            <person name="Barker D."/>
            <person name="Barsanti P."/>
            <person name="Batterham P."/>
            <person name="Batzoglou S."/>
            <person name="Begun D."/>
            <person name="Bhutkar A."/>
            <person name="Blanco E."/>
            <person name="Bosak S.A."/>
            <person name="Bradley R.K."/>
            <person name="Brand A.D."/>
            <person name="Brent M.R."/>
            <person name="Brooks A.N."/>
            <person name="Brown R.H."/>
            <person name="Butlin R.K."/>
            <person name="Caggese C."/>
            <person name="Calvi B.R."/>
            <person name="Bernardo de Carvalho A."/>
            <person name="Caspi A."/>
            <person name="Castrezana S."/>
            <person name="Celniker S.E."/>
            <person name="Chang J.L."/>
            <person name="Chapple C."/>
            <person name="Chatterji S."/>
            <person name="Chinwalla A."/>
            <person name="Civetta A."/>
            <person name="Clifton S.W."/>
            <person name="Comeron J.M."/>
            <person name="Costello J.C."/>
            <person name="Coyne J.A."/>
            <person name="Daub J."/>
            <person name="David R.G."/>
            <person name="Delcher A.L."/>
            <person name="Delehaunty K."/>
            <person name="Do C.B."/>
            <person name="Ebling H."/>
            <person name="Edwards K."/>
            <person name="Eickbush T."/>
            <person name="Evans J.D."/>
            <person name="Filipski A."/>
            <person name="Findeiss S."/>
            <person name="Freyhult E."/>
            <person name="Fulton L."/>
            <person name="Fulton R."/>
            <person name="Garcia A.C."/>
            <person name="Gardiner A."/>
            <person name="Garfield D.A."/>
            <person name="Garvin B.E."/>
            <person name="Gibson G."/>
            <person name="Gilbert D."/>
            <person name="Gnerre S."/>
            <person name="Godfrey J."/>
            <person name="Good R."/>
            <person name="Gotea V."/>
            <person name="Gravely B."/>
            <person name="Greenberg A.J."/>
            <person name="Griffiths-Jones S."/>
            <person name="Gross S."/>
            <person name="Guigo R."/>
            <person name="Gustafson E.A."/>
            <person name="Haerty W."/>
            <person name="Hahn M.W."/>
            <person name="Halligan D.L."/>
            <person name="Halpern A.L."/>
            <person name="Halter G.M."/>
            <person name="Han M.V."/>
            <person name="Heger A."/>
            <person name="Hillier L."/>
            <person name="Hinrichs A.S."/>
            <person name="Holmes I."/>
            <person name="Hoskins R.A."/>
            <person name="Hubisz M.J."/>
            <person name="Hultmark D."/>
            <person name="Huntley M.A."/>
            <person name="Jaffe D.B."/>
            <person name="Jagadeeshan S."/>
            <person name="Jeck W.R."/>
            <person name="Johnson J."/>
            <person name="Jones C.D."/>
            <person name="Jordan W.C."/>
            <person name="Karpen G.H."/>
            <person name="Kataoka E."/>
            <person name="Keightley P.D."/>
            <person name="Kheradpour P."/>
            <person name="Kirkness E.F."/>
            <person name="Koerich L.B."/>
            <person name="Kristiansen K."/>
            <person name="Kudrna D."/>
            <person name="Kulathinal R.J."/>
            <person name="Kumar S."/>
            <person name="Kwok R."/>
            <person name="Lander E."/>
            <person name="Langley C.H."/>
            <person name="Lapoint R."/>
            <person name="Lazzaro B.P."/>
            <person name="Lee S.J."/>
            <person name="Levesque L."/>
            <person name="Li R."/>
            <person name="Lin C.F."/>
            <person name="Lin M.F."/>
            <person name="Lindblad-Toh K."/>
            <person name="Llopart A."/>
            <person name="Long M."/>
            <person name="Low L."/>
            <person name="Lozovsky E."/>
            <person name="Lu J."/>
            <person name="Luo M."/>
            <person name="Machado C.A."/>
            <person name="Makalowski W."/>
            <person name="Marzo M."/>
            <person name="Matsuda M."/>
            <person name="Matzkin L."/>
            <person name="McAllister B."/>
            <person name="McBride C.S."/>
            <person name="McKernan B."/>
            <person name="McKernan K."/>
            <person name="Mendez-Lago M."/>
            <person name="Minx P."/>
            <person name="Mollenhauer M.U."/>
            <person name="Montooth K."/>
            <person name="Mount S.M."/>
            <person name="Mu X."/>
            <person name="Myers E."/>
            <person name="Negre B."/>
            <person name="Newfeld S."/>
            <person name="Nielsen R."/>
            <person name="Noor M.A."/>
            <person name="O'Grady P."/>
            <person name="Pachter L."/>
            <person name="Papaceit M."/>
            <person name="Parisi M.J."/>
            <person name="Parisi M."/>
            <person name="Parts L."/>
            <person name="Pedersen J.S."/>
            <person name="Pesole G."/>
            <person name="Phillippy A.M."/>
            <person name="Ponting C.P."/>
            <person name="Pop M."/>
            <person name="Porcelli D."/>
            <person name="Powell J.R."/>
            <person name="Prohaska S."/>
            <person name="Pruitt K."/>
            <person name="Puig M."/>
            <person name="Quesneville H."/>
            <person name="Ram K.R."/>
            <person name="Rand D."/>
            <person name="Rasmussen M.D."/>
            <person name="Reed L.K."/>
            <person name="Reenan R."/>
            <person name="Reily A."/>
            <person name="Remington K.A."/>
            <person name="Rieger T.T."/>
            <person name="Ritchie M.G."/>
            <person name="Robin C."/>
            <person name="Rogers Y.H."/>
            <person name="Rohde C."/>
            <person name="Rozas J."/>
            <person name="Rubenfield M.J."/>
            <person name="Ruiz A."/>
            <person name="Russo S."/>
            <person name="Salzberg S.L."/>
            <person name="Sanchez-Gracia A."/>
            <person name="Saranga D.J."/>
            <person name="Sato H."/>
            <person name="Schaeffer S.W."/>
            <person name="Schatz M.C."/>
            <person name="Schlenke T."/>
            <person name="Schwartz R."/>
            <person name="Segarra C."/>
            <person name="Singh R.S."/>
            <person name="Sirot L."/>
            <person name="Sirota M."/>
            <person name="Sisneros N.B."/>
            <person name="Smith C.D."/>
            <person name="Smith T.F."/>
            <person name="Spieth J."/>
            <person name="Stage D.E."/>
            <person name="Stark A."/>
            <person name="Stephan W."/>
            <person name="Strausberg R.L."/>
            <person name="Strempel S."/>
            <person name="Sturgill D."/>
            <person name="Sutton G."/>
            <person name="Sutton G.G."/>
            <person name="Tao W."/>
            <person name="Teichmann S."/>
            <person name="Tobari Y.N."/>
            <person name="Tomimura Y."/>
            <person name="Tsolas J.M."/>
            <person name="Valente V.L."/>
            <person name="Venter E."/>
            <person name="Venter J.C."/>
            <person name="Vicario S."/>
            <person name="Vieira F.G."/>
            <person name="Vilella A.J."/>
            <person name="Villasante A."/>
            <person name="Walenz B."/>
            <person name="Wang J."/>
            <person name="Wasserman M."/>
            <person name="Watts T."/>
            <person name="Wilson D."/>
            <person name="Wilson R.K."/>
            <person name="Wing R.A."/>
            <person name="Wolfner M.F."/>
            <person name="Wong A."/>
            <person name="Wong G.K."/>
            <person name="Wu C.I."/>
            <person name="Wu G."/>
            <person name="Yamamoto D."/>
            <person name="Yang H.P."/>
            <person name="Yang S.P."/>
            <person name="Yorke J.A."/>
            <person name="Yoshida K."/>
            <person name="Zdobnov E."/>
            <person name="Zhang P."/>
            <person name="Zhang Y."/>
            <person name="Zimin A.V."/>
            <person name="Baldwin J."/>
            <person name="Abdouelleil A."/>
            <person name="Abdulkadir J."/>
            <person name="Abebe A."/>
            <person name="Abera B."/>
            <person name="Abreu J."/>
            <person name="Acer S.C."/>
            <person name="Aftuck L."/>
            <person name="Alexander A."/>
            <person name="An P."/>
            <person name="Anderson E."/>
            <person name="Anderson S."/>
            <person name="Arachi H."/>
            <person name="Azer M."/>
            <person name="Bachantsang P."/>
            <person name="Barry A."/>
            <person name="Bayul T."/>
            <person name="Berlin A."/>
            <person name="Bessette D."/>
            <person name="Bloom T."/>
            <person name="Blye J."/>
            <person name="Boguslavskiy L."/>
            <person name="Bonnet C."/>
            <person name="Boukhgalter B."/>
            <person name="Bourzgui I."/>
            <person name="Brown A."/>
            <person name="Cahill P."/>
            <person name="Channer S."/>
            <person name="Cheshatsang Y."/>
            <person name="Chuda L."/>
            <person name="Citroen M."/>
            <person name="Collymore A."/>
            <person name="Cooke P."/>
            <person name="Costello M."/>
            <person name="D'Aco K."/>
            <person name="Daza R."/>
            <person name="De Haan G."/>
            <person name="DeGray S."/>
            <person name="DeMaso C."/>
            <person name="Dhargay N."/>
            <person name="Dooley K."/>
            <person name="Dooley E."/>
            <person name="Doricent M."/>
            <person name="Dorje P."/>
            <person name="Dorjee K."/>
            <person name="Dupes A."/>
            <person name="Elong R."/>
            <person name="Falk J."/>
            <person name="Farina A."/>
            <person name="Faro S."/>
            <person name="Ferguson D."/>
            <person name="Fisher S."/>
            <person name="Foley C.D."/>
            <person name="Franke A."/>
            <person name="Friedrich D."/>
            <person name="Gadbois L."/>
            <person name="Gearin G."/>
            <person name="Gearin C.R."/>
            <person name="Giannoukos G."/>
            <person name="Goode T."/>
            <person name="Graham J."/>
            <person name="Grandbois E."/>
            <person name="Grewal S."/>
            <person name="Gyaltsen K."/>
            <person name="Hafez N."/>
            <person name="Hagos B."/>
            <person name="Hall J."/>
            <person name="Henson C."/>
            <person name="Hollinger A."/>
            <person name="Honan T."/>
            <person name="Huard M.D."/>
            <person name="Hughes L."/>
            <person name="Hurhula B."/>
            <person name="Husby M.E."/>
            <person name="Kamat A."/>
            <person name="Kanga B."/>
            <person name="Kashin S."/>
            <person name="Khazanovich D."/>
            <person name="Kisner P."/>
            <person name="Lance K."/>
            <person name="Lara M."/>
            <person name="Lee W."/>
            <person name="Lennon N."/>
            <person name="Letendre F."/>
            <person name="LeVine R."/>
            <person name="Lipovsky A."/>
            <person name="Liu X."/>
            <person name="Liu J."/>
            <person name="Liu S."/>
            <person name="Lokyitsang T."/>
            <person name="Lokyitsang Y."/>
            <person name="Lubonja R."/>
            <person name="Lui A."/>
            <person name="MacDonald P."/>
            <person name="Magnisalis V."/>
            <person name="Maru K."/>
            <person name="Matthews C."/>
            <person name="McCusker W."/>
            <person name="McDonough S."/>
            <person name="Mehta T."/>
            <person name="Meldrim J."/>
            <person name="Meneus L."/>
            <person name="Mihai O."/>
            <person name="Mihalev A."/>
            <person name="Mihova T."/>
            <person name="Mittelman R."/>
            <person name="Mlenga V."/>
            <person name="Montmayeur A."/>
            <person name="Mulrain L."/>
            <person name="Navidi A."/>
            <person name="Naylor J."/>
            <person name="Negash T."/>
            <person name="Nguyen T."/>
            <person name="Nguyen N."/>
            <person name="Nicol R."/>
            <person name="Norbu C."/>
            <person name="Norbu N."/>
            <person name="Novod N."/>
            <person name="O'Neill B."/>
            <person name="Osman S."/>
            <person name="Markiewicz E."/>
            <person name="Oyono O.L."/>
            <person name="Patti C."/>
            <person name="Phunkhang P."/>
            <person name="Pierre F."/>
            <person name="Priest M."/>
            <person name="Raghuraman S."/>
            <person name="Rege F."/>
            <person name="Reyes R."/>
            <person name="Rise C."/>
            <person name="Rogov P."/>
            <person name="Ross K."/>
            <person name="Ryan E."/>
            <person name="Settipalli S."/>
            <person name="Shea T."/>
            <person name="Sherpa N."/>
            <person name="Shi L."/>
            <person name="Shih D."/>
            <person name="Sparrow T."/>
            <person name="Spaulding J."/>
            <person name="Stalker J."/>
            <person name="Stange-Thomann N."/>
            <person name="Stavropoulos S."/>
            <person name="Stone C."/>
            <person name="Strader C."/>
            <person name="Tesfaye S."/>
            <person name="Thomson T."/>
            <person name="Thoulutsang Y."/>
            <person name="Thoulutsang D."/>
            <person name="Topham K."/>
            <person name="Topping I."/>
            <person name="Tsamla T."/>
            <person name="Vassiliev H."/>
            <person name="Vo A."/>
            <person name="Wangchuk T."/>
            <person name="Wangdi T."/>
            <person name="Weiand M."/>
            <person name="Wilkinson J."/>
            <person name="Wilson A."/>
            <person name="Yadav S."/>
            <person name="Young G."/>
            <person name="Yu Q."/>
            <person name="Zembek L."/>
            <person name="Zhong D."/>
            <person name="Zimmer A."/>
            <person name="Zwirko Z."/>
            <person name="Jaffe D.B."/>
            <person name="Alvarez P."/>
            <person name="Brockman W."/>
            <person name="Butler J."/>
            <person name="Chin C."/>
            <person name="Gnerre S."/>
            <person name="Grabherr M."/>
            <person name="Kleber M."/>
            <person name="Mauceli E."/>
            <person name="MacCallum I."/>
        </authorList>
    </citation>
    <scope>NUCLEOTIDE SEQUENCE [LARGE SCALE GENOMIC DNA]</scope>
    <source>
        <strain evidence="16">Tucson 15287-2541.00</strain>
    </source>
</reference>
<dbReference type="InterPro" id="IPR027417">
    <property type="entry name" value="P-loop_NTPase"/>
</dbReference>
<dbReference type="HOGENOM" id="CLU_003041_26_4_1"/>
<feature type="domain" description="Helicase C-terminal" evidence="13">
    <location>
        <begin position="254"/>
        <end position="399"/>
    </location>
</feature>
<accession>B4JXW1</accession>
<dbReference type="SMART" id="SM01178">
    <property type="entry name" value="DUF4217"/>
    <property type="match status" value="1"/>
</dbReference>
<sequence>MSRKTWRSLDNPPLSTPVLEVLQDMGFPLMTPVQTAAIPLLLARKDVSAEAVTGSGKTLAFLVPLLELLQRRHKESPWTSKEIGAIIISPTRELARQIHEVLGKFMAHPQLEQFRQQLLVGGNHIEEDIVALRRETPCILVCTPGRLEDLLQRKADDLQLTSRVKSLEFLVLDEADRLLDLGFKQSISHILAYLPRQRRTGLFSATQTTEVTDLIRAGLRNPVLVSVKEKASLNTPALLQNFYKIVQPECKFLELLQFLRSPRSRSGKVLIFFPTCACVEYWVELIPRLLPERLVLGIHGKMKSKRAQVVERFRREPLAVLLCTDVLARGLDVPEIEWVVQWDPPANASSFVHRVGRTARQGVAGKALVLLLPSEDAYVQFLKLNQKVELSELRMEELEEEEHMAGETPLHSTLERMHQLQLADRGIYDKGMRAFVSHVRAYTKHECSAILRLKDLDLGKMATAYGLLQLPRMPELKNYTGAGFIAPKCELNLAKLSYKNAQKEQLRQQKQLILEQTGSWPGKQKPHMKRTESWDHTKRAKLDAKSKKELRKAKKERKRKREKEEAEGGGEKGAKRKRRQQFTQDELDELASDIRLFKRLKKKKITEEDYDKAMGIDSDDD</sequence>
<dbReference type="PROSITE" id="PS51195">
    <property type="entry name" value="Q_MOTIF"/>
    <property type="match status" value="1"/>
</dbReference>
<dbReference type="EC" id="3.6.4.13" evidence="10"/>
<dbReference type="InParanoid" id="B4JXW1"/>
<dbReference type="GO" id="GO:0005524">
    <property type="term" value="F:ATP binding"/>
    <property type="evidence" value="ECO:0007669"/>
    <property type="project" value="UniProtKB-UniRule"/>
</dbReference>
<keyword evidence="4 9" id="KW-0067">ATP-binding</keyword>
<dbReference type="GO" id="GO:0003724">
    <property type="term" value="F:RNA helicase activity"/>
    <property type="evidence" value="ECO:0007669"/>
    <property type="project" value="UniProtKB-EC"/>
</dbReference>
<dbReference type="InterPro" id="IPR025313">
    <property type="entry name" value="SPB4-like_CTE"/>
</dbReference>
<dbReference type="FunCoup" id="B4JXW1">
    <property type="interactions" value="2455"/>
</dbReference>
<dbReference type="SMART" id="SM00487">
    <property type="entry name" value="DEXDc"/>
    <property type="match status" value="1"/>
</dbReference>
<evidence type="ECO:0000313" key="15">
    <source>
        <dbReference type="EMBL" id="EDV90523.1"/>
    </source>
</evidence>
<name>B4JXW1_DROGR</name>
<keyword evidence="5 10" id="KW-0694">RNA-binding</keyword>